<evidence type="ECO:0000256" key="1">
    <source>
        <dbReference type="SAM" id="MobiDB-lite"/>
    </source>
</evidence>
<sequence>MTRIAPLLLSSIVDALTPRVRKRVDAYLADGVEVGVQTLFGQSTVRIAKVDVLCDEDEIVCDCLLAPRCAHRAVVALSLELADGTETEEGTEAEEERGAVLDVPAEFAAQSGDTAAESGVGAANENGVGAWAESGPNAGVERGVGAAPESSEALRGSDPRESASPGASAAKTPGTNEAKTPTRGCTKTPDASPAQAPGMEGPTTPGAKAPGTSDTGSTKTPRAGSAKTPSTRPAQAPGASAPVSAAQRDTILLVLADLAQILQLGSTHLGALHRSMLARDLHRLRSAGLVTADRALTAYYQNLSAPPKLRASAFASALVNLHLLSRLGPEEDASALLGQARGAYREVGGLSLVPLFAAPIITASGFAGVEATFVDASGRTWSVARMRPGDAANVESAYRVEPVWRELSAPIRLLSRHRILVSGATARADGRLGAGSKVRASLGAESTGWESVPAPYEIVEGAILGGDRSGLVVDGRFLSLLPAARSLGAGLATELFGAALGTRVRCLVRDEELLGMLVLDGVIYVPDELGGVWWPGLDAVDRSWAGVLPEVDGEGTDSAGAEGALAGGDADEPGGLDAAGADSAGEVSGFAQVRAVLQRWCQRVLDAGPSVLSSPVLERDTAWVRAVGAPFASELLSSLKDATHEGSRRFDGTWEPDSEALARAWLAASQY</sequence>
<dbReference type="HOGENOM" id="CLU_409197_0_0_11"/>
<dbReference type="STRING" id="888050.HMPREF9004_1113"/>
<evidence type="ECO:0000313" key="2">
    <source>
        <dbReference type="EMBL" id="ENO18169.1"/>
    </source>
</evidence>
<accession>N6WD99</accession>
<evidence type="ECO:0000313" key="3">
    <source>
        <dbReference type="Proteomes" id="UP000013015"/>
    </source>
</evidence>
<evidence type="ECO:0008006" key="4">
    <source>
        <dbReference type="Google" id="ProtNLM"/>
    </source>
</evidence>
<comment type="caution">
    <text evidence="2">The sequence shown here is derived from an EMBL/GenBank/DDBJ whole genome shotgun (WGS) entry which is preliminary data.</text>
</comment>
<name>N6WD99_9ACTO</name>
<proteinExistence type="predicted"/>
<feature type="region of interest" description="Disordered" evidence="1">
    <location>
        <begin position="551"/>
        <end position="581"/>
    </location>
</feature>
<gene>
    <name evidence="2" type="ORF">HMPREF9004_1113</name>
</gene>
<dbReference type="RefSeq" id="WP_005963215.1">
    <property type="nucleotide sequence ID" value="NZ_CP040505.1"/>
</dbReference>
<feature type="region of interest" description="Disordered" evidence="1">
    <location>
        <begin position="126"/>
        <end position="242"/>
    </location>
</feature>
<organism evidence="2 3">
    <name type="scientific">Schaalia cardiffensis F0333</name>
    <dbReference type="NCBI Taxonomy" id="888050"/>
    <lineage>
        <taxon>Bacteria</taxon>
        <taxon>Bacillati</taxon>
        <taxon>Actinomycetota</taxon>
        <taxon>Actinomycetes</taxon>
        <taxon>Actinomycetales</taxon>
        <taxon>Actinomycetaceae</taxon>
        <taxon>Schaalia</taxon>
    </lineage>
</organism>
<protein>
    <recommendedName>
        <fullName evidence="4">SWIM-type domain-containing protein</fullName>
    </recommendedName>
</protein>
<feature type="compositionally biased region" description="Polar residues" evidence="1">
    <location>
        <begin position="173"/>
        <end position="185"/>
    </location>
</feature>
<dbReference type="Proteomes" id="UP000013015">
    <property type="component" value="Unassembled WGS sequence"/>
</dbReference>
<keyword evidence="3" id="KW-1185">Reference proteome</keyword>
<feature type="compositionally biased region" description="Low complexity" evidence="1">
    <location>
        <begin position="559"/>
        <end position="568"/>
    </location>
</feature>
<dbReference type="EMBL" id="AQHZ01000017">
    <property type="protein sequence ID" value="ENO18169.1"/>
    <property type="molecule type" value="Genomic_DNA"/>
</dbReference>
<dbReference type="eggNOG" id="ENOG502ZAPJ">
    <property type="taxonomic scope" value="Bacteria"/>
</dbReference>
<dbReference type="PATRIC" id="fig|888050.3.peg.1059"/>
<dbReference type="OrthoDB" id="246789at2"/>
<dbReference type="AlphaFoldDB" id="N6WD99"/>
<reference evidence="2 3" key="1">
    <citation type="submission" date="2013-03" db="EMBL/GenBank/DDBJ databases">
        <title>Reference genome for the Human Microbiome Project.</title>
        <authorList>
            <person name="Aqrawi P."/>
            <person name="Ayvaz T."/>
            <person name="Bess C."/>
            <person name="Blankenburg K."/>
            <person name="Coyle M."/>
            <person name="Deng J."/>
            <person name="Forbes L."/>
            <person name="Fowler G."/>
            <person name="Francisco L."/>
            <person name="Fu Q."/>
            <person name="Gibbs R."/>
            <person name="Gross S."/>
            <person name="Gubbala S."/>
            <person name="Hale W."/>
            <person name="Hemphill L."/>
            <person name="Highlander S."/>
            <person name="Hirani K."/>
            <person name="Jackson L."/>
            <person name="Jakkamsetti A."/>
            <person name="Javaid M."/>
            <person name="Jayaseelan J.C."/>
            <person name="Jiang H."/>
            <person name="Joshi V."/>
            <person name="Korchina V."/>
            <person name="Kovar C."/>
            <person name="Lara F."/>
            <person name="Lee S."/>
            <person name="Liu Y."/>
            <person name="Mata R."/>
            <person name="Mathew T."/>
            <person name="Munidasa M."/>
            <person name="Muzny D."/>
            <person name="Nazareth L."/>
            <person name="Ngo R."/>
            <person name="Nguyen L."/>
            <person name="Nguyen N."/>
            <person name="Okwuonu G."/>
            <person name="Ongeri F."/>
            <person name="Palculict T."/>
            <person name="Patil S."/>
            <person name="Petrosino J."/>
            <person name="Pham C."/>
            <person name="Pham P."/>
            <person name="Pu L.-L."/>
            <person name="Qin X."/>
            <person name="Qu J."/>
            <person name="Reid J."/>
            <person name="Ross M."/>
            <person name="Ruth R."/>
            <person name="Saada N."/>
            <person name="San Lucas F."/>
            <person name="Santibanez J."/>
            <person name="Shang Y."/>
            <person name="Simmons D."/>
            <person name="Song X.-Z."/>
            <person name="Tang L.-Y."/>
            <person name="Thornton R."/>
            <person name="Warren J."/>
            <person name="Weissenberger G."/>
            <person name="Wilczek-Boney K."/>
            <person name="Worley K."/>
            <person name="Youmans B."/>
            <person name="Zhang J."/>
            <person name="Zhang L."/>
            <person name="Zhao Z."/>
            <person name="Zhou C."/>
            <person name="Zhu D."/>
            <person name="Zhu Y."/>
        </authorList>
    </citation>
    <scope>NUCLEOTIDE SEQUENCE [LARGE SCALE GENOMIC DNA]</scope>
    <source>
        <strain evidence="2 3">F0333</strain>
    </source>
</reference>